<dbReference type="InParanoid" id="A0A7N4V1V5"/>
<evidence type="ECO:0000313" key="2">
    <source>
        <dbReference type="Proteomes" id="UP000007648"/>
    </source>
</evidence>
<reference evidence="1 2" key="1">
    <citation type="journal article" date="2011" name="Proc. Natl. Acad. Sci. U.S.A.">
        <title>Genetic diversity and population structure of the endangered marsupial Sarcophilus harrisii (Tasmanian devil).</title>
        <authorList>
            <person name="Miller W."/>
            <person name="Hayes V.M."/>
            <person name="Ratan A."/>
            <person name="Petersen D.C."/>
            <person name="Wittekindt N.E."/>
            <person name="Miller J."/>
            <person name="Walenz B."/>
            <person name="Knight J."/>
            <person name="Qi J."/>
            <person name="Zhao F."/>
            <person name="Wang Q."/>
            <person name="Bedoya-Reina O.C."/>
            <person name="Katiyar N."/>
            <person name="Tomsho L.P."/>
            <person name="Kasson L.M."/>
            <person name="Hardie R.A."/>
            <person name="Woodbridge P."/>
            <person name="Tindall E.A."/>
            <person name="Bertelsen M.F."/>
            <person name="Dixon D."/>
            <person name="Pyecroft S."/>
            <person name="Helgen K.M."/>
            <person name="Lesk A.M."/>
            <person name="Pringle T.H."/>
            <person name="Patterson N."/>
            <person name="Zhang Y."/>
            <person name="Kreiss A."/>
            <person name="Woods G.M."/>
            <person name="Jones M.E."/>
            <person name="Schuster S.C."/>
        </authorList>
    </citation>
    <scope>NUCLEOTIDE SEQUENCE [LARGE SCALE GENOMIC DNA]</scope>
</reference>
<reference evidence="1" key="2">
    <citation type="submission" date="2025-08" db="UniProtKB">
        <authorList>
            <consortium name="Ensembl"/>
        </authorList>
    </citation>
    <scope>IDENTIFICATION</scope>
</reference>
<organism evidence="1 2">
    <name type="scientific">Sarcophilus harrisii</name>
    <name type="common">Tasmanian devil</name>
    <name type="synonym">Sarcophilus laniarius</name>
    <dbReference type="NCBI Taxonomy" id="9305"/>
    <lineage>
        <taxon>Eukaryota</taxon>
        <taxon>Metazoa</taxon>
        <taxon>Chordata</taxon>
        <taxon>Craniata</taxon>
        <taxon>Vertebrata</taxon>
        <taxon>Euteleostomi</taxon>
        <taxon>Mammalia</taxon>
        <taxon>Metatheria</taxon>
        <taxon>Dasyuromorphia</taxon>
        <taxon>Dasyuridae</taxon>
        <taxon>Sarcophilus</taxon>
    </lineage>
</organism>
<accession>A0A7N4V1V5</accession>
<keyword evidence="2" id="KW-1185">Reference proteome</keyword>
<name>A0A7N4V1V5_SARHA</name>
<dbReference type="AlphaFoldDB" id="A0A7N4V1V5"/>
<dbReference type="Proteomes" id="UP000007648">
    <property type="component" value="Unassembled WGS sequence"/>
</dbReference>
<evidence type="ECO:0000313" key="1">
    <source>
        <dbReference type="Ensembl" id="ENSSHAP00000033066.1"/>
    </source>
</evidence>
<protein>
    <submittedName>
        <fullName evidence="1">Uncharacterized protein</fullName>
    </submittedName>
</protein>
<dbReference type="Ensembl" id="ENSSHAT00000047595.1">
    <property type="protein sequence ID" value="ENSSHAP00000033066.1"/>
    <property type="gene ID" value="ENSSHAG00000023501.1"/>
</dbReference>
<proteinExistence type="predicted"/>
<reference evidence="1" key="3">
    <citation type="submission" date="2025-09" db="UniProtKB">
        <authorList>
            <consortium name="Ensembl"/>
        </authorList>
    </citation>
    <scope>IDENTIFICATION</scope>
</reference>
<sequence length="17" mass="1980">DRWDDFGPGTEVSVFPR</sequence>